<evidence type="ECO:0000313" key="2">
    <source>
        <dbReference type="Proteomes" id="UP000265520"/>
    </source>
</evidence>
<dbReference type="Proteomes" id="UP000265520">
    <property type="component" value="Unassembled WGS sequence"/>
</dbReference>
<dbReference type="EMBL" id="LXQA010267169">
    <property type="protein sequence ID" value="MCI39423.1"/>
    <property type="molecule type" value="Genomic_DNA"/>
</dbReference>
<feature type="non-terminal residue" evidence="1">
    <location>
        <position position="117"/>
    </location>
</feature>
<evidence type="ECO:0008006" key="3">
    <source>
        <dbReference type="Google" id="ProtNLM"/>
    </source>
</evidence>
<comment type="caution">
    <text evidence="1">The sequence shown here is derived from an EMBL/GenBank/DDBJ whole genome shotgun (WGS) entry which is preliminary data.</text>
</comment>
<sequence>LPPSARIHPVFHISVLKPCSGEHDRQYYPLPLLTTEEGPQILPKAILKTRTLLRNNEQVPQVLVQWELDAPEDATWMDWAPLHLKYPSLNLEDKVSFNGGSIVMNENSELTDEFTTE</sequence>
<feature type="non-terminal residue" evidence="1">
    <location>
        <position position="1"/>
    </location>
</feature>
<keyword evidence="2" id="KW-1185">Reference proteome</keyword>
<accession>A0A392RS50</accession>
<organism evidence="1 2">
    <name type="scientific">Trifolium medium</name>
    <dbReference type="NCBI Taxonomy" id="97028"/>
    <lineage>
        <taxon>Eukaryota</taxon>
        <taxon>Viridiplantae</taxon>
        <taxon>Streptophyta</taxon>
        <taxon>Embryophyta</taxon>
        <taxon>Tracheophyta</taxon>
        <taxon>Spermatophyta</taxon>
        <taxon>Magnoliopsida</taxon>
        <taxon>eudicotyledons</taxon>
        <taxon>Gunneridae</taxon>
        <taxon>Pentapetalae</taxon>
        <taxon>rosids</taxon>
        <taxon>fabids</taxon>
        <taxon>Fabales</taxon>
        <taxon>Fabaceae</taxon>
        <taxon>Papilionoideae</taxon>
        <taxon>50 kb inversion clade</taxon>
        <taxon>NPAAA clade</taxon>
        <taxon>Hologalegina</taxon>
        <taxon>IRL clade</taxon>
        <taxon>Trifolieae</taxon>
        <taxon>Trifolium</taxon>
    </lineage>
</organism>
<dbReference type="AlphaFoldDB" id="A0A392RS50"/>
<protein>
    <recommendedName>
        <fullName evidence="3">Chromo domain-containing protein</fullName>
    </recommendedName>
</protein>
<dbReference type="InterPro" id="IPR016197">
    <property type="entry name" value="Chromo-like_dom_sf"/>
</dbReference>
<name>A0A392RS50_9FABA</name>
<evidence type="ECO:0000313" key="1">
    <source>
        <dbReference type="EMBL" id="MCI39423.1"/>
    </source>
</evidence>
<reference evidence="1 2" key="1">
    <citation type="journal article" date="2018" name="Front. Plant Sci.">
        <title>Red Clover (Trifolium pratense) and Zigzag Clover (T. medium) - A Picture of Genomic Similarities and Differences.</title>
        <authorList>
            <person name="Dluhosova J."/>
            <person name="Istvanek J."/>
            <person name="Nedelnik J."/>
            <person name="Repkova J."/>
        </authorList>
    </citation>
    <scope>NUCLEOTIDE SEQUENCE [LARGE SCALE GENOMIC DNA]</scope>
    <source>
        <strain evidence="2">cv. 10/8</strain>
        <tissue evidence="1">Leaf</tissue>
    </source>
</reference>
<proteinExistence type="predicted"/>
<dbReference type="SUPFAM" id="SSF54160">
    <property type="entry name" value="Chromo domain-like"/>
    <property type="match status" value="1"/>
</dbReference>